<keyword evidence="16" id="KW-0150">Chloroplast</keyword>
<dbReference type="PROSITE" id="PS51007">
    <property type="entry name" value="CYTC"/>
    <property type="match status" value="1"/>
</dbReference>
<evidence type="ECO:0000256" key="11">
    <source>
        <dbReference type="ARBA" id="ARBA00031247"/>
    </source>
</evidence>
<dbReference type="GO" id="GO:0009543">
    <property type="term" value="C:chloroplast thylakoid lumen"/>
    <property type="evidence" value="ECO:0007669"/>
    <property type="project" value="UniProtKB-SubCell"/>
</dbReference>
<evidence type="ECO:0000313" key="16">
    <source>
        <dbReference type="EMBL" id="ARW66327.1"/>
    </source>
</evidence>
<comment type="function">
    <text evidence="1">Functions as an electron carrier between membrane-bound cytochrome b6-f and photosystem I in oxygenic photosynthesis.</text>
</comment>
<geneLocation type="chloroplast" evidence="16"/>
<evidence type="ECO:0000256" key="2">
    <source>
        <dbReference type="ARBA" id="ARBA00004456"/>
    </source>
</evidence>
<dbReference type="RefSeq" id="YP_009397141.1">
    <property type="nucleotide sequence ID" value="NC_035286.1"/>
</dbReference>
<sequence length="113" mass="12552">MFLLRSIILFNLFVLLNTNCTLAQDYEIDLDAGQEVFINNCAACHANGENTADPAKTLKFDILESNSMNSISAITYQVNNGKNGMPAFGNRLSDEEIQNVANYVLNQSSKNLW</sequence>
<evidence type="ECO:0000256" key="10">
    <source>
        <dbReference type="ARBA" id="ARBA00030448"/>
    </source>
</evidence>
<dbReference type="InterPro" id="IPR008168">
    <property type="entry name" value="Cyt_C_IC"/>
</dbReference>
<feature type="chain" id="PRO_5013232581" description="Cytochrome c-553" evidence="14">
    <location>
        <begin position="24"/>
        <end position="113"/>
    </location>
</feature>
<proteinExistence type="inferred from homology"/>
<protein>
    <recommendedName>
        <fullName evidence="12">Cytochrome c-553</fullName>
    </recommendedName>
    <alternativeName>
        <fullName evidence="11">Cytochrome c553</fullName>
    </alternativeName>
    <alternativeName>
        <fullName evidence="10">Soluble cytochrome f</fullName>
    </alternativeName>
</protein>
<evidence type="ECO:0000256" key="4">
    <source>
        <dbReference type="ARBA" id="ARBA00022448"/>
    </source>
</evidence>
<dbReference type="EMBL" id="MF101442">
    <property type="protein sequence ID" value="ARW66327.1"/>
    <property type="molecule type" value="Genomic_DNA"/>
</dbReference>
<keyword evidence="8 13" id="KW-0408">Iron</keyword>
<dbReference type="SUPFAM" id="SSF46626">
    <property type="entry name" value="Cytochrome c"/>
    <property type="match status" value="1"/>
</dbReference>
<keyword evidence="16" id="KW-0934">Plastid</keyword>
<dbReference type="GO" id="GO:0009055">
    <property type="term" value="F:electron transfer activity"/>
    <property type="evidence" value="ECO:0007669"/>
    <property type="project" value="InterPro"/>
</dbReference>
<feature type="domain" description="Cytochrome c" evidence="15">
    <location>
        <begin position="28"/>
        <end position="108"/>
    </location>
</feature>
<comment type="subcellular location">
    <subcellularLocation>
        <location evidence="2">Plastid</location>
        <location evidence="2">Chloroplast thylakoid lumen</location>
    </subcellularLocation>
</comment>
<evidence type="ECO:0000256" key="7">
    <source>
        <dbReference type="ARBA" id="ARBA00022982"/>
    </source>
</evidence>
<evidence type="ECO:0000256" key="1">
    <source>
        <dbReference type="ARBA" id="ARBA00002347"/>
    </source>
</evidence>
<dbReference type="InterPro" id="IPR023655">
    <property type="entry name" value="Cyt_C6"/>
</dbReference>
<dbReference type="GeneID" id="33359455"/>
<name>A0A1Z1MJT1_9FLOR</name>
<dbReference type="InterPro" id="IPR036909">
    <property type="entry name" value="Cyt_c-like_dom_sf"/>
</dbReference>
<dbReference type="GO" id="GO:0005506">
    <property type="term" value="F:iron ion binding"/>
    <property type="evidence" value="ECO:0007669"/>
    <property type="project" value="InterPro"/>
</dbReference>
<evidence type="ECO:0000256" key="6">
    <source>
        <dbReference type="ARBA" id="ARBA00022723"/>
    </source>
</evidence>
<dbReference type="InterPro" id="IPR009056">
    <property type="entry name" value="Cyt_c-like_dom"/>
</dbReference>
<evidence type="ECO:0000256" key="12">
    <source>
        <dbReference type="ARBA" id="ARBA00033211"/>
    </source>
</evidence>
<dbReference type="Gene3D" id="1.10.760.10">
    <property type="entry name" value="Cytochrome c-like domain"/>
    <property type="match status" value="1"/>
</dbReference>
<keyword evidence="5 13" id="KW-0349">Heme</keyword>
<evidence type="ECO:0000256" key="14">
    <source>
        <dbReference type="SAM" id="SignalP"/>
    </source>
</evidence>
<organism evidence="16">
    <name type="scientific">Thuretia quercifolia</name>
    <dbReference type="NCBI Taxonomy" id="189650"/>
    <lineage>
        <taxon>Eukaryota</taxon>
        <taxon>Rhodophyta</taxon>
        <taxon>Florideophyceae</taxon>
        <taxon>Rhodymeniophycidae</taxon>
        <taxon>Ceramiales</taxon>
        <taxon>Dasyaceae</taxon>
        <taxon>Thuretia</taxon>
    </lineage>
</organism>
<evidence type="ECO:0000256" key="8">
    <source>
        <dbReference type="ARBA" id="ARBA00023004"/>
    </source>
</evidence>
<dbReference type="PANTHER" id="PTHR34688:SF2">
    <property type="entry name" value="CYTOCHROME C6, CHLOROPLASTIC"/>
    <property type="match status" value="1"/>
</dbReference>
<keyword evidence="6 13" id="KW-0479">Metal-binding</keyword>
<evidence type="ECO:0000256" key="13">
    <source>
        <dbReference type="PROSITE-ProRule" id="PRU00433"/>
    </source>
</evidence>
<accession>A0A1Z1MJT1</accession>
<keyword evidence="4" id="KW-0813">Transport</keyword>
<dbReference type="PANTHER" id="PTHR34688">
    <property type="entry name" value="CYTOCHROME C6, CHLOROPLASTIC"/>
    <property type="match status" value="1"/>
</dbReference>
<keyword evidence="9" id="KW-0793">Thylakoid</keyword>
<evidence type="ECO:0000256" key="9">
    <source>
        <dbReference type="ARBA" id="ARBA00023078"/>
    </source>
</evidence>
<comment type="similarity">
    <text evidence="3">Belongs to the cytochrome c family. PetJ subfamily.</text>
</comment>
<feature type="signal peptide" evidence="14">
    <location>
        <begin position="1"/>
        <end position="23"/>
    </location>
</feature>
<gene>
    <name evidence="16" type="primary">petJ</name>
</gene>
<keyword evidence="7" id="KW-0249">Electron transport</keyword>
<dbReference type="PRINTS" id="PR00605">
    <property type="entry name" value="CYTCHROMECIC"/>
</dbReference>
<keyword evidence="14" id="KW-0732">Signal</keyword>
<dbReference type="Pfam" id="PF13442">
    <property type="entry name" value="Cytochrome_CBB3"/>
    <property type="match status" value="1"/>
</dbReference>
<dbReference type="GO" id="GO:0020037">
    <property type="term" value="F:heme binding"/>
    <property type="evidence" value="ECO:0007669"/>
    <property type="project" value="InterPro"/>
</dbReference>
<dbReference type="AlphaFoldDB" id="A0A1Z1MJT1"/>
<evidence type="ECO:0000256" key="3">
    <source>
        <dbReference type="ARBA" id="ARBA00009650"/>
    </source>
</evidence>
<evidence type="ECO:0000256" key="5">
    <source>
        <dbReference type="ARBA" id="ARBA00022617"/>
    </source>
</evidence>
<evidence type="ECO:0000259" key="15">
    <source>
        <dbReference type="PROSITE" id="PS51007"/>
    </source>
</evidence>
<reference evidence="16" key="1">
    <citation type="journal article" date="2017" name="J. Phycol.">
        <title>Analysis of chloroplast genomes and a supermatrix inform reclassification of the Rhodomelaceae (Rhodophyta).</title>
        <authorList>
            <person name="Diaz-Tapia P."/>
            <person name="Maggs C.A."/>
            <person name="West J.A."/>
            <person name="Verbruggen H."/>
        </authorList>
    </citation>
    <scope>NUCLEOTIDE SEQUENCE</scope>
    <source>
        <strain evidence="16">PD1024</strain>
    </source>
</reference>